<dbReference type="HOGENOM" id="CLU_1301131_0_0_1"/>
<protein>
    <submittedName>
        <fullName evidence="11">Uncharacterized protein</fullName>
    </submittedName>
</protein>
<sequence length="212" mass="24556">MSSDTDENFERFIQYLEFLGDARFRIILAAVIITAAIGICMMVIRLRGRSKLISQGIKTIDIVGDTGSKSIKAEINDKLGIAVTVSTRREPLFFEDADSIKGYRYRLKAINDEIILNQHLLKHNRRVARPWGDRISAHIYLLASTYKKAFKNRGHLCRAIAVKYEHARNSKRPFTQADYEEWQLLLDKLKQIKLKSEKMHFIYSVAQYAYLN</sequence>
<keyword evidence="9 10" id="KW-0472">Membrane</keyword>
<dbReference type="PANTHER" id="PTHR21425:SF2">
    <property type="entry name" value="PROTEIN C1ORF43"/>
    <property type="match status" value="1"/>
</dbReference>
<feature type="transmembrane region" description="Helical" evidence="10">
    <location>
        <begin position="24"/>
        <end position="44"/>
    </location>
</feature>
<dbReference type="GO" id="GO:0005739">
    <property type="term" value="C:mitochondrion"/>
    <property type="evidence" value="ECO:0007669"/>
    <property type="project" value="UniProtKB-SubCell"/>
</dbReference>
<dbReference type="Pfam" id="PF07406">
    <property type="entry name" value="NICE-3"/>
    <property type="match status" value="1"/>
</dbReference>
<gene>
    <name evidence="11" type="ORF">TRIADDRAFT_60327</name>
</gene>
<evidence type="ECO:0000313" key="12">
    <source>
        <dbReference type="Proteomes" id="UP000009022"/>
    </source>
</evidence>
<name>B3S7X2_TRIAD</name>
<dbReference type="EMBL" id="DS985255">
    <property type="protein sequence ID" value="EDV21089.1"/>
    <property type="molecule type" value="Genomic_DNA"/>
</dbReference>
<dbReference type="KEGG" id="tad:TRIADDRAFT_60327"/>
<keyword evidence="8" id="KW-0496">Mitochondrion</keyword>
<evidence type="ECO:0000256" key="2">
    <source>
        <dbReference type="ARBA" id="ARBA00004167"/>
    </source>
</evidence>
<evidence type="ECO:0000256" key="1">
    <source>
        <dbReference type="ARBA" id="ARBA00002620"/>
    </source>
</evidence>
<organism evidence="11 12">
    <name type="scientific">Trichoplax adhaerens</name>
    <name type="common">Trichoplax reptans</name>
    <dbReference type="NCBI Taxonomy" id="10228"/>
    <lineage>
        <taxon>Eukaryota</taxon>
        <taxon>Metazoa</taxon>
        <taxon>Placozoa</taxon>
        <taxon>Uniplacotomia</taxon>
        <taxon>Trichoplacea</taxon>
        <taxon>Trichoplacidae</taxon>
        <taxon>Trichoplax</taxon>
    </lineage>
</organism>
<dbReference type="AlphaFoldDB" id="B3S7X2"/>
<accession>B3S7X2</accession>
<reference evidence="11 12" key="1">
    <citation type="journal article" date="2008" name="Nature">
        <title>The Trichoplax genome and the nature of placozoans.</title>
        <authorList>
            <person name="Srivastava M."/>
            <person name="Begovic E."/>
            <person name="Chapman J."/>
            <person name="Putnam N.H."/>
            <person name="Hellsten U."/>
            <person name="Kawashima T."/>
            <person name="Kuo A."/>
            <person name="Mitros T."/>
            <person name="Salamov A."/>
            <person name="Carpenter M.L."/>
            <person name="Signorovitch A.Y."/>
            <person name="Moreno M.A."/>
            <person name="Kamm K."/>
            <person name="Grimwood J."/>
            <person name="Schmutz J."/>
            <person name="Shapiro H."/>
            <person name="Grigoriev I.V."/>
            <person name="Buss L.W."/>
            <person name="Schierwater B."/>
            <person name="Dellaporta S.L."/>
            <person name="Rokhsar D.S."/>
        </authorList>
    </citation>
    <scope>NUCLEOTIDE SEQUENCE [LARGE SCALE GENOMIC DNA]</scope>
    <source>
        <strain evidence="11 12">Grell-BS-1999</strain>
    </source>
</reference>
<dbReference type="CTD" id="6757631"/>
<evidence type="ECO:0000256" key="3">
    <source>
        <dbReference type="ARBA" id="ARBA00004173"/>
    </source>
</evidence>
<dbReference type="Proteomes" id="UP000009022">
    <property type="component" value="Unassembled WGS sequence"/>
</dbReference>
<dbReference type="InParanoid" id="B3S7X2"/>
<dbReference type="GeneID" id="6757631"/>
<evidence type="ECO:0000256" key="7">
    <source>
        <dbReference type="ARBA" id="ARBA00023034"/>
    </source>
</evidence>
<comment type="subcellular location">
    <subcellularLocation>
        <location evidence="4">Golgi apparatus</location>
    </subcellularLocation>
    <subcellularLocation>
        <location evidence="2">Membrane</location>
        <topology evidence="2">Single-pass membrane protein</topology>
    </subcellularLocation>
    <subcellularLocation>
        <location evidence="3">Mitochondrion</location>
    </subcellularLocation>
</comment>
<keyword evidence="6 10" id="KW-1133">Transmembrane helix</keyword>
<evidence type="ECO:0000256" key="10">
    <source>
        <dbReference type="SAM" id="Phobius"/>
    </source>
</evidence>
<keyword evidence="7" id="KW-0333">Golgi apparatus</keyword>
<dbReference type="GO" id="GO:0005794">
    <property type="term" value="C:Golgi apparatus"/>
    <property type="evidence" value="ECO:0007669"/>
    <property type="project" value="UniProtKB-SubCell"/>
</dbReference>
<evidence type="ECO:0000256" key="8">
    <source>
        <dbReference type="ARBA" id="ARBA00023128"/>
    </source>
</evidence>
<evidence type="ECO:0000256" key="9">
    <source>
        <dbReference type="ARBA" id="ARBA00023136"/>
    </source>
</evidence>
<dbReference type="InterPro" id="IPR010876">
    <property type="entry name" value="C1orf43"/>
</dbReference>
<evidence type="ECO:0000256" key="4">
    <source>
        <dbReference type="ARBA" id="ARBA00004555"/>
    </source>
</evidence>
<proteinExistence type="predicted"/>
<keyword evidence="5 10" id="KW-0812">Transmembrane</keyword>
<evidence type="ECO:0000256" key="6">
    <source>
        <dbReference type="ARBA" id="ARBA00022989"/>
    </source>
</evidence>
<comment type="function">
    <text evidence="1">General regulator of phagocytosis. Required to uptake Gram negative bacterium by macrophages.</text>
</comment>
<dbReference type="PANTHER" id="PTHR21425">
    <property type="entry name" value="NICE-3"/>
    <property type="match status" value="1"/>
</dbReference>
<evidence type="ECO:0000256" key="5">
    <source>
        <dbReference type="ARBA" id="ARBA00022692"/>
    </source>
</evidence>
<dbReference type="GO" id="GO:0016020">
    <property type="term" value="C:membrane"/>
    <property type="evidence" value="ECO:0007669"/>
    <property type="project" value="UniProtKB-SubCell"/>
</dbReference>
<keyword evidence="12" id="KW-1185">Reference proteome</keyword>
<evidence type="ECO:0000313" key="11">
    <source>
        <dbReference type="EMBL" id="EDV21089.1"/>
    </source>
</evidence>
<dbReference type="RefSeq" id="XP_002116419.1">
    <property type="nucleotide sequence ID" value="XM_002116383.1"/>
</dbReference>